<evidence type="ECO:0000313" key="1">
    <source>
        <dbReference type="EMBL" id="VYT85542.1"/>
    </source>
</evidence>
<gene>
    <name evidence="1" type="ORF">CRLFYP8_02352</name>
</gene>
<protein>
    <submittedName>
        <fullName evidence="1">Uncharacterized protein</fullName>
    </submittedName>
</protein>
<sequence length="211" mass="24775">MGEVEENVNLTPLIEDIKKAIIGFINREYEENHKYEDFNNLYPDLKHIGIAYTNTPDENHKIQFEINLEDLTATQLVDDKEISHYNYVKESGNREKALESMKYEMEIGRFEDFVSVDEDDLKNAIGLEIDDDGNFYDPLAKNLDNDGISDRYDHDFKDSDYFETTYDVDDNTQLKETNSEKLSILKQIKSYQETEKESEVKECNAKEHDER</sequence>
<dbReference type="AlphaFoldDB" id="A0A6N3AB02"/>
<accession>A0A6N3AB02</accession>
<name>A0A6N3AB02_9FIRM</name>
<organism evidence="1">
    <name type="scientific">Thomasclavelia ramosa</name>
    <dbReference type="NCBI Taxonomy" id="1547"/>
    <lineage>
        <taxon>Bacteria</taxon>
        <taxon>Bacillati</taxon>
        <taxon>Bacillota</taxon>
        <taxon>Erysipelotrichia</taxon>
        <taxon>Erysipelotrichales</taxon>
        <taxon>Coprobacillaceae</taxon>
        <taxon>Thomasclavelia</taxon>
    </lineage>
</organism>
<dbReference type="RefSeq" id="WP_422099953.1">
    <property type="nucleotide sequence ID" value="NZ_CACRTL010000019.1"/>
</dbReference>
<dbReference type="EMBL" id="CACRTL010000019">
    <property type="protein sequence ID" value="VYT85542.1"/>
    <property type="molecule type" value="Genomic_DNA"/>
</dbReference>
<proteinExistence type="predicted"/>
<reference evidence="1" key="1">
    <citation type="submission" date="2019-11" db="EMBL/GenBank/DDBJ databases">
        <authorList>
            <person name="Feng L."/>
        </authorList>
    </citation>
    <scope>NUCLEOTIDE SEQUENCE</scope>
    <source>
        <strain evidence="1">CramosumLFYP8</strain>
    </source>
</reference>